<proteinExistence type="predicted"/>
<reference evidence="1 2" key="1">
    <citation type="submission" date="2018-11" db="EMBL/GenBank/DDBJ databases">
        <authorList>
            <consortium name="Pathogen Informatics"/>
        </authorList>
    </citation>
    <scope>NUCLEOTIDE SEQUENCE [LARGE SCALE GENOMIC DNA]</scope>
</reference>
<dbReference type="OrthoDB" id="6251647at2759"/>
<dbReference type="EMBL" id="UYRU01004531">
    <property type="protein sequence ID" value="VDK37562.1"/>
    <property type="molecule type" value="Genomic_DNA"/>
</dbReference>
<dbReference type="AlphaFoldDB" id="A0A3P6PKX3"/>
<name>A0A3P6PKX3_DIBLA</name>
<organism evidence="1 2">
    <name type="scientific">Dibothriocephalus latus</name>
    <name type="common">Fish tapeworm</name>
    <name type="synonym">Diphyllobothrium latum</name>
    <dbReference type="NCBI Taxonomy" id="60516"/>
    <lineage>
        <taxon>Eukaryota</taxon>
        <taxon>Metazoa</taxon>
        <taxon>Spiralia</taxon>
        <taxon>Lophotrochozoa</taxon>
        <taxon>Platyhelminthes</taxon>
        <taxon>Cestoda</taxon>
        <taxon>Eucestoda</taxon>
        <taxon>Diphyllobothriidea</taxon>
        <taxon>Diphyllobothriidae</taxon>
        <taxon>Dibothriocephalus</taxon>
    </lineage>
</organism>
<accession>A0A3P6PKX3</accession>
<protein>
    <submittedName>
        <fullName evidence="1">Uncharacterized protein</fullName>
    </submittedName>
</protein>
<evidence type="ECO:0000313" key="2">
    <source>
        <dbReference type="Proteomes" id="UP000281553"/>
    </source>
</evidence>
<gene>
    <name evidence="1" type="ORF">DILT_LOCUS875</name>
</gene>
<dbReference type="Proteomes" id="UP000281553">
    <property type="component" value="Unassembled WGS sequence"/>
</dbReference>
<evidence type="ECO:0000313" key="1">
    <source>
        <dbReference type="EMBL" id="VDK37562.1"/>
    </source>
</evidence>
<keyword evidence="2" id="KW-1185">Reference proteome</keyword>
<sequence>MRRILLLIQLVRFLAFTFCALATAGFAIGVILMALDFDGTDEEFYEENGEVKTRMCVLESCFGFLKQLNCLNLNSHF</sequence>